<keyword evidence="8" id="KW-0406">Ion transport</keyword>
<evidence type="ECO:0000313" key="11">
    <source>
        <dbReference type="EMBL" id="MBP1855949.1"/>
    </source>
</evidence>
<keyword evidence="5 10" id="KW-0812">Transmembrane</keyword>
<evidence type="ECO:0000313" key="12">
    <source>
        <dbReference type="Proteomes" id="UP000767291"/>
    </source>
</evidence>
<evidence type="ECO:0000256" key="3">
    <source>
        <dbReference type="ARBA" id="ARBA00022475"/>
    </source>
</evidence>
<protein>
    <submittedName>
        <fullName evidence="11">Trk system potassium uptake protein TrkH</fullName>
    </submittedName>
</protein>
<proteinExistence type="predicted"/>
<keyword evidence="2" id="KW-0813">Transport</keyword>
<feature type="transmembrane region" description="Helical" evidence="10">
    <location>
        <begin position="360"/>
        <end position="380"/>
    </location>
</feature>
<feature type="transmembrane region" description="Helical" evidence="10">
    <location>
        <begin position="201"/>
        <end position="218"/>
    </location>
</feature>
<feature type="transmembrane region" description="Helical" evidence="10">
    <location>
        <begin position="20"/>
        <end position="41"/>
    </location>
</feature>
<evidence type="ECO:0000256" key="6">
    <source>
        <dbReference type="ARBA" id="ARBA00022958"/>
    </source>
</evidence>
<feature type="transmembrane region" description="Helical" evidence="10">
    <location>
        <begin position="47"/>
        <end position="69"/>
    </location>
</feature>
<comment type="caution">
    <text evidence="11">The sequence shown here is derived from an EMBL/GenBank/DDBJ whole genome shotgun (WGS) entry which is preliminary data.</text>
</comment>
<dbReference type="InterPro" id="IPR003445">
    <property type="entry name" value="Cat_transpt"/>
</dbReference>
<dbReference type="EMBL" id="JAGGJX010000005">
    <property type="protein sequence ID" value="MBP1855949.1"/>
    <property type="molecule type" value="Genomic_DNA"/>
</dbReference>
<feature type="transmembrane region" description="Helical" evidence="10">
    <location>
        <begin position="164"/>
        <end position="181"/>
    </location>
</feature>
<keyword evidence="3" id="KW-1003">Cell membrane</keyword>
<keyword evidence="6" id="KW-0630">Potassium</keyword>
<dbReference type="InterPro" id="IPR004772">
    <property type="entry name" value="TrkH"/>
</dbReference>
<keyword evidence="9 10" id="KW-0472">Membrane</keyword>
<dbReference type="PANTHER" id="PTHR32024">
    <property type="entry name" value="TRK SYSTEM POTASSIUM UPTAKE PROTEIN TRKG-RELATED"/>
    <property type="match status" value="1"/>
</dbReference>
<evidence type="ECO:0000256" key="5">
    <source>
        <dbReference type="ARBA" id="ARBA00022692"/>
    </source>
</evidence>
<evidence type="ECO:0000256" key="8">
    <source>
        <dbReference type="ARBA" id="ARBA00023065"/>
    </source>
</evidence>
<feature type="transmembrane region" description="Helical" evidence="10">
    <location>
        <begin position="303"/>
        <end position="333"/>
    </location>
</feature>
<gene>
    <name evidence="11" type="ORF">J2Z43_002350</name>
</gene>
<evidence type="ECO:0000256" key="2">
    <source>
        <dbReference type="ARBA" id="ARBA00022448"/>
    </source>
</evidence>
<dbReference type="PANTHER" id="PTHR32024:SF1">
    <property type="entry name" value="KTR SYSTEM POTASSIUM UPTAKE PROTEIN B"/>
    <property type="match status" value="1"/>
</dbReference>
<evidence type="ECO:0000256" key="10">
    <source>
        <dbReference type="SAM" id="Phobius"/>
    </source>
</evidence>
<accession>A0ABS4EDD7</accession>
<dbReference type="Proteomes" id="UP000767291">
    <property type="component" value="Unassembled WGS sequence"/>
</dbReference>
<name>A0ABS4EDD7_9FIRM</name>
<dbReference type="RefSeq" id="WP_234926374.1">
    <property type="nucleotide sequence ID" value="NZ_BAAACS010000019.1"/>
</dbReference>
<evidence type="ECO:0000256" key="7">
    <source>
        <dbReference type="ARBA" id="ARBA00022989"/>
    </source>
</evidence>
<evidence type="ECO:0000256" key="4">
    <source>
        <dbReference type="ARBA" id="ARBA00022538"/>
    </source>
</evidence>
<dbReference type="NCBIfam" id="TIGR00933">
    <property type="entry name" value="2a38"/>
    <property type="match status" value="1"/>
</dbReference>
<keyword evidence="4" id="KW-0633">Potassium transport</keyword>
<organism evidence="11 12">
    <name type="scientific">Metaclostridioides mangenotii</name>
    <dbReference type="NCBI Taxonomy" id="1540"/>
    <lineage>
        <taxon>Bacteria</taxon>
        <taxon>Bacillati</taxon>
        <taxon>Bacillota</taxon>
        <taxon>Clostridia</taxon>
        <taxon>Peptostreptococcales</taxon>
        <taxon>Peptostreptococcaceae</taxon>
        <taxon>Metaclostridioides</taxon>
    </lineage>
</organism>
<evidence type="ECO:0000256" key="1">
    <source>
        <dbReference type="ARBA" id="ARBA00004651"/>
    </source>
</evidence>
<reference evidence="11 12" key="1">
    <citation type="submission" date="2021-03" db="EMBL/GenBank/DDBJ databases">
        <title>Genomic Encyclopedia of Type Strains, Phase IV (KMG-IV): sequencing the most valuable type-strain genomes for metagenomic binning, comparative biology and taxonomic classification.</title>
        <authorList>
            <person name="Goeker M."/>
        </authorList>
    </citation>
    <scope>NUCLEOTIDE SEQUENCE [LARGE SCALE GENOMIC DNA]</scope>
    <source>
        <strain evidence="11 12">DSM 1289</strain>
    </source>
</reference>
<feature type="transmembrane region" description="Helical" evidence="10">
    <location>
        <begin position="239"/>
        <end position="258"/>
    </location>
</feature>
<feature type="transmembrane region" description="Helical" evidence="10">
    <location>
        <begin position="417"/>
        <end position="440"/>
    </location>
</feature>
<feature type="transmembrane region" description="Helical" evidence="10">
    <location>
        <begin position="132"/>
        <end position="157"/>
    </location>
</feature>
<feature type="transmembrane region" description="Helical" evidence="10">
    <location>
        <begin position="81"/>
        <end position="104"/>
    </location>
</feature>
<keyword evidence="7 10" id="KW-1133">Transmembrane helix</keyword>
<evidence type="ECO:0000256" key="9">
    <source>
        <dbReference type="ARBA" id="ARBA00023136"/>
    </source>
</evidence>
<comment type="subcellular location">
    <subcellularLocation>
        <location evidence="1">Cell membrane</location>
        <topology evidence="1">Multi-pass membrane protein</topology>
    </subcellularLocation>
</comment>
<sequence>MNKLVKRLLSLANKMKPVQIIVIGFASVILIGSLLLTLPIATHSGESVGFIDALFTATSCVCVTGLVVVDTGTTWNLFGQIICITLIQVGGLGFMTVATMFAIFTRKKINLKERLVIQESLNQFDLSGLVKLVRYVVLITFSIEIIGALILSTVFVPQFGAVKGAWFSVFHAISAFCNAGFDLLGPTSGKFTSITSYVNNATVSLTISMLIICGGLGYPVMLNIAKERKFSKFNLHTKLVLISTVTLIFVGMALIFIIEYKNPDSIAPLGMKGKLLASLFQSVTSRTAGFSTLDLTAMDESSIFVMLILMFIGASPASTGGGVKTTTLAVLILTVKSFITGKSDIEVYERRIAPSVVKKSLGIFIVGIAAAVTGTLLISMTQPGFNLTESAFEVVSALATVGSSLAGSANLNLFGKLLIIFCMFMGRVGSLTIFMAVLSFGHKKNQPISYPDGKIIVG</sequence>
<dbReference type="Pfam" id="PF02386">
    <property type="entry name" value="TrkH"/>
    <property type="match status" value="1"/>
</dbReference>
<keyword evidence="12" id="KW-1185">Reference proteome</keyword>